<sequence>MRMVQPGQVIRIDEDDYAYGVGALTLRVTDLAPHDDPGWVRVSGVQIHWTGDDGPSREVLVRSSAQVSTVARGAAG</sequence>
<protein>
    <submittedName>
        <fullName evidence="1">Uncharacterized protein</fullName>
    </submittedName>
</protein>
<comment type="caution">
    <text evidence="1">The sequence shown here is derived from an EMBL/GenBank/DDBJ whole genome shotgun (WGS) entry which is preliminary data.</text>
</comment>
<dbReference type="AlphaFoldDB" id="A0A8J3B5S1"/>
<reference evidence="1" key="2">
    <citation type="submission" date="2020-09" db="EMBL/GenBank/DDBJ databases">
        <authorList>
            <person name="Sun Q."/>
            <person name="Ohkuma M."/>
        </authorList>
    </citation>
    <scope>NUCLEOTIDE SEQUENCE</scope>
    <source>
        <strain evidence="1">JCM 3090</strain>
    </source>
</reference>
<accession>A0A8J3B5S1</accession>
<proteinExistence type="predicted"/>
<reference evidence="1" key="1">
    <citation type="journal article" date="2014" name="Int. J. Syst. Evol. Microbiol.">
        <title>Complete genome sequence of Corynebacterium casei LMG S-19264T (=DSM 44701T), isolated from a smear-ripened cheese.</title>
        <authorList>
            <consortium name="US DOE Joint Genome Institute (JGI-PGF)"/>
            <person name="Walter F."/>
            <person name="Albersmeier A."/>
            <person name="Kalinowski J."/>
            <person name="Ruckert C."/>
        </authorList>
    </citation>
    <scope>NUCLEOTIDE SEQUENCE</scope>
    <source>
        <strain evidence="1">JCM 3090</strain>
    </source>
</reference>
<evidence type="ECO:0000313" key="2">
    <source>
        <dbReference type="Proteomes" id="UP000649739"/>
    </source>
</evidence>
<name>A0A8J3B5S1_9ACTN</name>
<dbReference type="RefSeq" id="WP_189170472.1">
    <property type="nucleotide sequence ID" value="NZ_BMQB01000005.1"/>
</dbReference>
<keyword evidence="2" id="KW-1185">Reference proteome</keyword>
<evidence type="ECO:0000313" key="1">
    <source>
        <dbReference type="EMBL" id="GGJ95713.1"/>
    </source>
</evidence>
<organism evidence="1 2">
    <name type="scientific">Pilimelia anulata</name>
    <dbReference type="NCBI Taxonomy" id="53371"/>
    <lineage>
        <taxon>Bacteria</taxon>
        <taxon>Bacillati</taxon>
        <taxon>Actinomycetota</taxon>
        <taxon>Actinomycetes</taxon>
        <taxon>Micromonosporales</taxon>
        <taxon>Micromonosporaceae</taxon>
        <taxon>Pilimelia</taxon>
    </lineage>
</organism>
<dbReference type="EMBL" id="BMQB01000005">
    <property type="protein sequence ID" value="GGJ95713.1"/>
    <property type="molecule type" value="Genomic_DNA"/>
</dbReference>
<dbReference type="Proteomes" id="UP000649739">
    <property type="component" value="Unassembled WGS sequence"/>
</dbReference>
<gene>
    <name evidence="1" type="ORF">GCM10010123_27000</name>
</gene>